<dbReference type="VEuPathDB" id="VectorBase:ACUA024339"/>
<dbReference type="Proteomes" id="UP000075883">
    <property type="component" value="Unassembled WGS sequence"/>
</dbReference>
<evidence type="ECO:0000313" key="2">
    <source>
        <dbReference type="Proteomes" id="UP000075883"/>
    </source>
</evidence>
<protein>
    <submittedName>
        <fullName evidence="1">Uncharacterized protein</fullName>
    </submittedName>
</protein>
<sequence>MCVCVCVRNLLSGHYIGRFGGVLLWTSGRCKRRLGVAYLGLWCWCSSGESLRSNIAVLHVGTGRQLLGRVDDVHRHCVRDLDAWWCWSYGWSRCSTKVGTLHVLWGRSSLPVVSSTSVGGGTVIPSPDGWKPYLFAPYSTTFTLPVSST</sequence>
<reference evidence="1" key="2">
    <citation type="submission" date="2020-05" db="UniProtKB">
        <authorList>
            <consortium name="EnsemblMetazoa"/>
        </authorList>
    </citation>
    <scope>IDENTIFICATION</scope>
    <source>
        <strain evidence="1">A-37</strain>
    </source>
</reference>
<organism evidence="1 2">
    <name type="scientific">Anopheles culicifacies</name>
    <dbReference type="NCBI Taxonomy" id="139723"/>
    <lineage>
        <taxon>Eukaryota</taxon>
        <taxon>Metazoa</taxon>
        <taxon>Ecdysozoa</taxon>
        <taxon>Arthropoda</taxon>
        <taxon>Hexapoda</taxon>
        <taxon>Insecta</taxon>
        <taxon>Pterygota</taxon>
        <taxon>Neoptera</taxon>
        <taxon>Endopterygota</taxon>
        <taxon>Diptera</taxon>
        <taxon>Nematocera</taxon>
        <taxon>Culicoidea</taxon>
        <taxon>Culicidae</taxon>
        <taxon>Anophelinae</taxon>
        <taxon>Anopheles</taxon>
        <taxon>culicifacies species complex</taxon>
    </lineage>
</organism>
<proteinExistence type="predicted"/>
<evidence type="ECO:0000313" key="1">
    <source>
        <dbReference type="EnsemblMetazoa" id="ACUA024339-PA"/>
    </source>
</evidence>
<dbReference type="EnsemblMetazoa" id="ACUA024339-RA">
    <property type="protein sequence ID" value="ACUA024339-PA"/>
    <property type="gene ID" value="ACUA024339"/>
</dbReference>
<reference evidence="2" key="1">
    <citation type="submission" date="2013-09" db="EMBL/GenBank/DDBJ databases">
        <title>The Genome Sequence of Anopheles culicifacies species A.</title>
        <authorList>
            <consortium name="The Broad Institute Genomics Platform"/>
            <person name="Neafsey D.E."/>
            <person name="Besansky N."/>
            <person name="Howell P."/>
            <person name="Walton C."/>
            <person name="Young S.K."/>
            <person name="Zeng Q."/>
            <person name="Gargeya S."/>
            <person name="Fitzgerald M."/>
            <person name="Haas B."/>
            <person name="Abouelleil A."/>
            <person name="Allen A.W."/>
            <person name="Alvarado L."/>
            <person name="Arachchi H.M."/>
            <person name="Berlin A.M."/>
            <person name="Chapman S.B."/>
            <person name="Gainer-Dewar J."/>
            <person name="Goldberg J."/>
            <person name="Griggs A."/>
            <person name="Gujja S."/>
            <person name="Hansen M."/>
            <person name="Howarth C."/>
            <person name="Imamovic A."/>
            <person name="Ireland A."/>
            <person name="Larimer J."/>
            <person name="McCowan C."/>
            <person name="Murphy C."/>
            <person name="Pearson M."/>
            <person name="Poon T.W."/>
            <person name="Priest M."/>
            <person name="Roberts A."/>
            <person name="Saif S."/>
            <person name="Shea T."/>
            <person name="Sisk P."/>
            <person name="Sykes S."/>
            <person name="Wortman J."/>
            <person name="Nusbaum C."/>
            <person name="Birren B."/>
        </authorList>
    </citation>
    <scope>NUCLEOTIDE SEQUENCE [LARGE SCALE GENOMIC DNA]</scope>
    <source>
        <strain evidence="2">A-37</strain>
    </source>
</reference>
<dbReference type="AlphaFoldDB" id="A0A182MR83"/>
<keyword evidence="2" id="KW-1185">Reference proteome</keyword>
<dbReference type="EMBL" id="AXCM01002264">
    <property type="status" value="NOT_ANNOTATED_CDS"/>
    <property type="molecule type" value="Genomic_DNA"/>
</dbReference>
<name>A0A182MR83_9DIPT</name>
<accession>A0A182MR83</accession>